<dbReference type="RefSeq" id="WP_188747876.1">
    <property type="nucleotide sequence ID" value="NZ_BMIJ01000004.1"/>
</dbReference>
<evidence type="ECO:0000313" key="3">
    <source>
        <dbReference type="Proteomes" id="UP000629025"/>
    </source>
</evidence>
<keyword evidence="3" id="KW-1185">Reference proteome</keyword>
<organism evidence="2 3">
    <name type="scientific">Marinobacterium zhoushanense</name>
    <dbReference type="NCBI Taxonomy" id="1679163"/>
    <lineage>
        <taxon>Bacteria</taxon>
        <taxon>Pseudomonadati</taxon>
        <taxon>Pseudomonadota</taxon>
        <taxon>Gammaproteobacteria</taxon>
        <taxon>Oceanospirillales</taxon>
        <taxon>Oceanospirillaceae</taxon>
        <taxon>Marinobacterium</taxon>
    </lineage>
</organism>
<gene>
    <name evidence="2" type="ORF">GCM10011352_20090</name>
</gene>
<accession>A0ABQ1KBQ9</accession>
<dbReference type="InterPro" id="IPR016963">
    <property type="entry name" value="Glycoporin_RafY"/>
</dbReference>
<dbReference type="SUPFAM" id="SSF56935">
    <property type="entry name" value="Porins"/>
    <property type="match status" value="1"/>
</dbReference>
<dbReference type="EMBL" id="BMIJ01000004">
    <property type="protein sequence ID" value="GGB94028.1"/>
    <property type="molecule type" value="Genomic_DNA"/>
</dbReference>
<feature type="signal peptide" evidence="1">
    <location>
        <begin position="1"/>
        <end position="27"/>
    </location>
</feature>
<protein>
    <recommendedName>
        <fullName evidence="4">Raffinose porin</fullName>
    </recommendedName>
</protein>
<sequence>MNKNKSYYVKHALGLALLTALSAQAMAEISLDANIELNTDMTDTATGSTTYDQDGRVEVNAFARREKGDYFVQGKGTVLLKTDGETAVDDAFIQFGSARWDLQAGRFEAVNLFPKGKDTLVVHAGGVNVYEANLARGRVGDGGGQFALHLNASDNIRFELGTVFGDPEVDGDNTKAFAGVRPAVTWYSGDFSVTAGYERVSYDLTAGGDVDKQGYGLTTSFKLAGADVNLSVARLDDSSSGSDQKTTSYGANMIYGNFGTGLIYSEDSVNGVDADVTTAYMAYTLPLFDIENASVTFAGSTSKADGDGVTDDTTNALRLRFNYAF</sequence>
<dbReference type="Proteomes" id="UP000629025">
    <property type="component" value="Unassembled WGS sequence"/>
</dbReference>
<comment type="caution">
    <text evidence="2">The sequence shown here is derived from an EMBL/GenBank/DDBJ whole genome shotgun (WGS) entry which is preliminary data.</text>
</comment>
<evidence type="ECO:0008006" key="4">
    <source>
        <dbReference type="Google" id="ProtNLM"/>
    </source>
</evidence>
<evidence type="ECO:0000313" key="2">
    <source>
        <dbReference type="EMBL" id="GGB94028.1"/>
    </source>
</evidence>
<name>A0ABQ1KBQ9_9GAMM</name>
<dbReference type="Pfam" id="PF16966">
    <property type="entry name" value="Porin_8"/>
    <property type="match status" value="1"/>
</dbReference>
<reference evidence="3" key="1">
    <citation type="journal article" date="2019" name="Int. J. Syst. Evol. Microbiol.">
        <title>The Global Catalogue of Microorganisms (GCM) 10K type strain sequencing project: providing services to taxonomists for standard genome sequencing and annotation.</title>
        <authorList>
            <consortium name="The Broad Institute Genomics Platform"/>
            <consortium name="The Broad Institute Genome Sequencing Center for Infectious Disease"/>
            <person name="Wu L."/>
            <person name="Ma J."/>
        </authorList>
    </citation>
    <scope>NUCLEOTIDE SEQUENCE [LARGE SCALE GENOMIC DNA]</scope>
    <source>
        <strain evidence="3">CGMCC 1.15341</strain>
    </source>
</reference>
<keyword evidence="1" id="KW-0732">Signal</keyword>
<feature type="chain" id="PRO_5046454731" description="Raffinose porin" evidence="1">
    <location>
        <begin position="28"/>
        <end position="325"/>
    </location>
</feature>
<proteinExistence type="predicted"/>
<evidence type="ECO:0000256" key="1">
    <source>
        <dbReference type="SAM" id="SignalP"/>
    </source>
</evidence>